<reference evidence="5 6" key="1">
    <citation type="submission" date="2018-12" db="EMBL/GenBank/DDBJ databases">
        <title>Complete genome sequence of Iodobacter sp. H11R3.</title>
        <authorList>
            <person name="Bae J.-W."/>
        </authorList>
    </citation>
    <scope>NUCLEOTIDE SEQUENCE [LARGE SCALE GENOMIC DNA]</scope>
    <source>
        <strain evidence="5 6">H11R3</strain>
    </source>
</reference>
<dbReference type="SUPFAM" id="SSF53756">
    <property type="entry name" value="UDP-Glycosyltransferase/glycogen phosphorylase"/>
    <property type="match status" value="1"/>
</dbReference>
<accession>A0A3S8ZQN4</accession>
<dbReference type="RefSeq" id="WP_125971840.1">
    <property type="nucleotide sequence ID" value="NZ_CP034433.1"/>
</dbReference>
<evidence type="ECO:0000256" key="2">
    <source>
        <dbReference type="SAM" id="Coils"/>
    </source>
</evidence>
<evidence type="ECO:0000313" key="6">
    <source>
        <dbReference type="Proteomes" id="UP000282438"/>
    </source>
</evidence>
<feature type="repeat" description="TPR" evidence="1">
    <location>
        <begin position="611"/>
        <end position="644"/>
    </location>
</feature>
<dbReference type="CDD" id="cd04186">
    <property type="entry name" value="GT_2_like_c"/>
    <property type="match status" value="1"/>
</dbReference>
<dbReference type="Gene3D" id="1.25.40.10">
    <property type="entry name" value="Tetratricopeptide repeat domain"/>
    <property type="match status" value="1"/>
</dbReference>
<dbReference type="NCBIfam" id="TIGR01444">
    <property type="entry name" value="fkbM_fam"/>
    <property type="match status" value="1"/>
</dbReference>
<dbReference type="InterPro" id="IPR011990">
    <property type="entry name" value="TPR-like_helical_dom_sf"/>
</dbReference>
<dbReference type="Pfam" id="PF00535">
    <property type="entry name" value="Glycos_transf_2"/>
    <property type="match status" value="2"/>
</dbReference>
<dbReference type="OrthoDB" id="9816564at2"/>
<dbReference type="InterPro" id="IPR019734">
    <property type="entry name" value="TPR_rpt"/>
</dbReference>
<dbReference type="Gene3D" id="3.40.50.2000">
    <property type="entry name" value="Glycogen Phosphorylase B"/>
    <property type="match status" value="1"/>
</dbReference>
<evidence type="ECO:0000259" key="4">
    <source>
        <dbReference type="Pfam" id="PF05050"/>
    </source>
</evidence>
<dbReference type="InterPro" id="IPR029063">
    <property type="entry name" value="SAM-dependent_MTases_sf"/>
</dbReference>
<dbReference type="SMART" id="SM00028">
    <property type="entry name" value="TPR"/>
    <property type="match status" value="3"/>
</dbReference>
<feature type="domain" description="Methyltransferase FkbM" evidence="4">
    <location>
        <begin position="395"/>
        <end position="542"/>
    </location>
</feature>
<feature type="domain" description="Glycosyltransferase 2-like" evidence="3">
    <location>
        <begin position="1975"/>
        <end position="2153"/>
    </location>
</feature>
<evidence type="ECO:0000256" key="1">
    <source>
        <dbReference type="PROSITE-ProRule" id="PRU00339"/>
    </source>
</evidence>
<keyword evidence="5" id="KW-0489">Methyltransferase</keyword>
<dbReference type="PANTHER" id="PTHR43179">
    <property type="entry name" value="RHAMNOSYLTRANSFERASE WBBL"/>
    <property type="match status" value="1"/>
</dbReference>
<dbReference type="GO" id="GO:0016757">
    <property type="term" value="F:glycosyltransferase activity"/>
    <property type="evidence" value="ECO:0007669"/>
    <property type="project" value="UniProtKB-KW"/>
</dbReference>
<evidence type="ECO:0000259" key="3">
    <source>
        <dbReference type="Pfam" id="PF00535"/>
    </source>
</evidence>
<feature type="coiled-coil region" evidence="2">
    <location>
        <begin position="872"/>
        <end position="906"/>
    </location>
</feature>
<organism evidence="5 6">
    <name type="scientific">Iodobacter ciconiae</name>
    <dbReference type="NCBI Taxonomy" id="2496266"/>
    <lineage>
        <taxon>Bacteria</taxon>
        <taxon>Pseudomonadati</taxon>
        <taxon>Pseudomonadota</taxon>
        <taxon>Betaproteobacteria</taxon>
        <taxon>Neisseriales</taxon>
        <taxon>Chitinibacteraceae</taxon>
        <taxon>Iodobacter</taxon>
    </lineage>
</organism>
<keyword evidence="2" id="KW-0175">Coiled coil</keyword>
<keyword evidence="5" id="KW-0808">Transferase</keyword>
<dbReference type="GO" id="GO:0032259">
    <property type="term" value="P:methylation"/>
    <property type="evidence" value="ECO:0007669"/>
    <property type="project" value="UniProtKB-KW"/>
</dbReference>
<keyword evidence="6" id="KW-1185">Reference proteome</keyword>
<gene>
    <name evidence="5" type="ORF">EJO50_04420</name>
</gene>
<evidence type="ECO:0000313" key="5">
    <source>
        <dbReference type="EMBL" id="AZN35789.1"/>
    </source>
</evidence>
<dbReference type="Pfam" id="PF05050">
    <property type="entry name" value="Methyltransf_21"/>
    <property type="match status" value="1"/>
</dbReference>
<dbReference type="PROSITE" id="PS50005">
    <property type="entry name" value="TPR"/>
    <property type="match status" value="1"/>
</dbReference>
<sequence length="2590" mass="291357">MKRFYCTYFDKNYLVKAVAMMTSLQRHSQTEVQIFAVCHDEISRVLLDTLQLPGVVTVPMHEIEQGDEALLAAKHSRQLVEYYWTCTPTIILRLLERNPSIPALTYLDADLYFYSDPELIFAEMGEASVLIHEHRFSPELEYLQPQAGRFNVGLLSFSQHDEALSVLKWWRARCNEWCFMHFEAGKMGDQLYLDQWPHLFPFVRILKHIGAGVAPWNHQQYVFDSPSSGVIVDELPLIFYHFHAFSRLDQGFYAAVKHPHYPVNQNVLQHVFVPYMEAIEAALLRVRSLSPAFNFGVNEKENTRLECVLVNQAPAAWGGLDWQVLRGEWQVAWPQIKLASPVSNEQAFCLAPGERLLDYIVRPDMASLIKQVYFVGCHYFEEREWFFSSFPCLEKIYLFEPLPQVYATLMQNFASDPRVRIFPFAISDKDGTATFNVTNNLQSSSLLDLKLHKDIFPYVEKANEVEVVVRSLDSVIREFDLPPPDLLYIDVQGVEYQALQGALELALPHAALVYTEASTIEMYAGAHTLTEVDELLSGLHFKLLGFQDMLGTRVHGDALFINQILLQKYAHPAVVKAHKANLLAQDLLIKGDFLVAEIALKEALGEGVMLAVTQENLGKLSLALGDQQQAVACFAKAQSISPHDRSLIIQWARWGGGQALDACQVFVNQHPGDTAFVDLASFYLNQKKNTPSSVAAQAVESLECAIDLPLFWQGAEWNKRLQRVFVLGAITRGEFSALRATFAANTHFDLFVADSAQFDALRIHFVSEASLSLHHSADDLNLLTERFPAPEFIYFSSAVDAAVALLGFDPARLQEVSLVAIADPAPSMSEGVKVMADYLHTQQFDWQLSLAGQEHLNLALFINQRVLAVQALQRAKARLLNIDAEVALLQGQKKQARDLLDEALELDPAYARTYANWGRYCELIDQQEAALESFVYAFGLDETDRTHALYLSQSLARLGYADEAQGVLNTFIQHFPCDDLVPRVVKKTAIKPRISVLVSTYKSAAFIAECLDDLLAQTVADQIEIIVIDANSPENEGEIVAAYQAKHKNIRYVRTPERIGIYPAWNLAIEMAEGEFLISASTNDRLRADSCERLMQELDADAQLALVYGDSYLTNIAHQQFGTAIIQAGQYWPPYSFELHLHNCMVGCHPMWRKRMHDEFGLFDESYIAIGDQDMWLRMAEKYPLKHIEFVTGLFWSSDESLSGNKEVAIPEVIRVQQLYQQRHAYRLRLKQGALNQADLDFYSQRLNEARRTLSVHLLILDEKGDLAAVARSINSITKQYYQGDLSLTIVSILPSVSNDGVNAIRHQQYTAHPWAEINKLVNNTESDCFGVLRAGDELAIHALLLMLDAFVSDEKLKLVYSNEDVLEKSGLHSAPRIYDHAHVLSTLQQGFASFALLNRQYFLLLQGFKQEGESAALHDYAQHVLAHGQGHVFSHLPDFLYHVHYLNHMAVDQLVGEEVSLVALQADLPRALLLVYIGCSERWSALSARFSRISLPFDLHIITTESIAAELSQRIQKEFPGAYCHIYGNHEQDMVPFLDVVKKLDLNRYEYIGKLHANQVASAEEKEQQGAIWDSLLPIVETGASFFEWLAANPNFGVVAAENNLLRAYFDGSGGEQASSASKIAACLGFELSELAYEYPMSGMFWCRSLVFKGLYRLAGGRFAADLYQSQLAPLLPLLAFERGLMTVAVGHQGPAHNPRAINFEYMQWLSQQQFTRAQAGLIDQHLAQRGEPSICVYIIDRTGDLGAVVKTIQSITDQLYRNIKIAIVSPLSQKDSGGIRWIRASQDHYRLALQDAEAHHFDWQGLLEAGDLLSENGLLLAVQQIVENSHWQLVYFDDDFLNKLSEPSDPRFKPDFNVDLARSIPYCDGFILFQPSILPSLNLSLFEFSEQIDLIFNTFDAFGSKAIGHITEVACHLQLTWGRALDNAQRQLAFAQVVESHLLRRQQLAGIEAGNIIGSLRLTYQHETQPLVSIIIPTKDQLPMLQRCIETLLEKTTYTHYEIIIVDNQSVSAEAKNYLAELSVLDKEKIRVLSYPEAFNFSAINNMAVQAARGEYLVLLNNDTAILQGDWLSALLHHAQRSDVGIVGAKLLFPNGTLQHAGVLLGLCGPAGHPAIGASLAGSGYMHRLQLDQNYSAVTAACLMIRKSVYQQVNGMDETEFKVSYNDIDLCLKVRSLGLLIVWTPYSVVMHEANVSISRIDVDQVAMKEKRLEVEKEAMYRKWLSEIGNDPAYNKNLTLSGNGFELEHRTLFSWQPLTWKPLPVVLCHPADRTGCGQYRILQPFAALLESQLLEGAVAFELFPAFELAKLAPDVMVYQRQISESQLAFLRLSKLYSPSFKVYELDDYLPNIPLKSAHRANMPKDVVKSLRKALTFVDRFVVSTDELANAYQGMHSLMHVVNNYLPVPIWGDLHSERNQGKKPRVGWAGGASHTGDLELLEGVVKALADEVEWVFFGMCPDKLRPFVHEFHSGVPIGLYSAKLASLNLDLALAPLEQNIFNQCKSNLRLLEYGACGFPVVCTDIAPYRNNLPVTRVRNKHKDWVDAIREHLSDPDANAQSGDALKEAVLKDWMLQGINLDKWRAAWLPA</sequence>
<dbReference type="SUPFAM" id="SSF53448">
    <property type="entry name" value="Nucleotide-diphospho-sugar transferases"/>
    <property type="match status" value="4"/>
</dbReference>
<dbReference type="InterPro" id="IPR006342">
    <property type="entry name" value="FkbM_mtfrase"/>
</dbReference>
<dbReference type="PANTHER" id="PTHR43179:SF7">
    <property type="entry name" value="RHAMNOSYLTRANSFERASE WBBL"/>
    <property type="match status" value="1"/>
</dbReference>
<dbReference type="SUPFAM" id="SSF48452">
    <property type="entry name" value="TPR-like"/>
    <property type="match status" value="2"/>
</dbReference>
<dbReference type="InterPro" id="IPR029044">
    <property type="entry name" value="Nucleotide-diphossugar_trans"/>
</dbReference>
<keyword evidence="1" id="KW-0802">TPR repeat</keyword>
<feature type="domain" description="Glycosyltransferase 2-like" evidence="3">
    <location>
        <begin position="995"/>
        <end position="1123"/>
    </location>
</feature>
<name>A0A3S8ZQN4_9NEIS</name>
<dbReference type="SUPFAM" id="SSF53335">
    <property type="entry name" value="S-adenosyl-L-methionine-dependent methyltransferases"/>
    <property type="match status" value="1"/>
</dbReference>
<dbReference type="EMBL" id="CP034433">
    <property type="protein sequence ID" value="AZN35789.1"/>
    <property type="molecule type" value="Genomic_DNA"/>
</dbReference>
<dbReference type="GO" id="GO:0008168">
    <property type="term" value="F:methyltransferase activity"/>
    <property type="evidence" value="ECO:0007669"/>
    <property type="project" value="UniProtKB-KW"/>
</dbReference>
<proteinExistence type="predicted"/>
<dbReference type="KEGG" id="iod:EJO50_04420"/>
<dbReference type="Gene3D" id="3.40.50.150">
    <property type="entry name" value="Vaccinia Virus protein VP39"/>
    <property type="match status" value="1"/>
</dbReference>
<dbReference type="InterPro" id="IPR001173">
    <property type="entry name" value="Glyco_trans_2-like"/>
</dbReference>
<protein>
    <submittedName>
        <fullName evidence="5">FkbM family methyltransferase</fullName>
    </submittedName>
</protein>
<dbReference type="Gene3D" id="3.90.550.10">
    <property type="entry name" value="Spore Coat Polysaccharide Biosynthesis Protein SpsA, Chain A"/>
    <property type="match status" value="3"/>
</dbReference>
<dbReference type="Proteomes" id="UP000282438">
    <property type="component" value="Chromosome"/>
</dbReference>